<protein>
    <submittedName>
        <fullName evidence="4">EAL domain-containing protein</fullName>
    </submittedName>
</protein>
<dbReference type="PANTHER" id="PTHR33121">
    <property type="entry name" value="CYCLIC DI-GMP PHOSPHODIESTERASE PDEF"/>
    <property type="match status" value="1"/>
</dbReference>
<dbReference type="OrthoDB" id="9814202at2"/>
<dbReference type="PANTHER" id="PTHR33121:SF70">
    <property type="entry name" value="SIGNALING PROTEIN YKOW"/>
    <property type="match status" value="1"/>
</dbReference>
<dbReference type="Pfam" id="PF00563">
    <property type="entry name" value="EAL"/>
    <property type="match status" value="1"/>
</dbReference>
<keyword evidence="1" id="KW-0597">Phosphoprotein</keyword>
<name>A0A4R5UAT4_9HYPH</name>
<dbReference type="PROSITE" id="PS50110">
    <property type="entry name" value="RESPONSE_REGULATORY"/>
    <property type="match status" value="1"/>
</dbReference>
<dbReference type="SUPFAM" id="SSF52172">
    <property type="entry name" value="CheY-like"/>
    <property type="match status" value="1"/>
</dbReference>
<accession>A0A4R5UAT4</accession>
<organism evidence="4 5">
    <name type="scientific">Rhizobium deserti</name>
    <dbReference type="NCBI Taxonomy" id="2547961"/>
    <lineage>
        <taxon>Bacteria</taxon>
        <taxon>Pseudomonadati</taxon>
        <taxon>Pseudomonadota</taxon>
        <taxon>Alphaproteobacteria</taxon>
        <taxon>Hyphomicrobiales</taxon>
        <taxon>Rhizobiaceae</taxon>
        <taxon>Rhizobium/Agrobacterium group</taxon>
        <taxon>Rhizobium</taxon>
    </lineage>
</organism>
<reference evidence="4 5" key="1">
    <citation type="submission" date="2019-03" db="EMBL/GenBank/DDBJ databases">
        <title>Rhizobium sp. nov., an bacterium isolated from biocrust in Mu Us Desert.</title>
        <authorList>
            <person name="Lixiong L."/>
        </authorList>
    </citation>
    <scope>NUCLEOTIDE SEQUENCE [LARGE SCALE GENOMIC DNA]</scope>
    <source>
        <strain evidence="4 5">SPY-1</strain>
    </source>
</reference>
<dbReference type="Gene3D" id="3.40.50.2300">
    <property type="match status" value="1"/>
</dbReference>
<dbReference type="InterPro" id="IPR001789">
    <property type="entry name" value="Sig_transdc_resp-reg_receiver"/>
</dbReference>
<evidence type="ECO:0000256" key="1">
    <source>
        <dbReference type="PROSITE-ProRule" id="PRU00169"/>
    </source>
</evidence>
<comment type="caution">
    <text evidence="4">The sequence shown here is derived from an EMBL/GenBank/DDBJ whole genome shotgun (WGS) entry which is preliminary data.</text>
</comment>
<evidence type="ECO:0000313" key="4">
    <source>
        <dbReference type="EMBL" id="TDK31713.1"/>
    </source>
</evidence>
<gene>
    <name evidence="4" type="ORF">E2F50_18730</name>
</gene>
<evidence type="ECO:0000313" key="5">
    <source>
        <dbReference type="Proteomes" id="UP000295238"/>
    </source>
</evidence>
<feature type="domain" description="EAL" evidence="3">
    <location>
        <begin position="131"/>
        <end position="386"/>
    </location>
</feature>
<dbReference type="InterPro" id="IPR050706">
    <property type="entry name" value="Cyclic-di-GMP_PDE-like"/>
</dbReference>
<keyword evidence="5" id="KW-1185">Reference proteome</keyword>
<sequence length="391" mass="42216">MFRDLTCLIVDDDPMYNIVAESILASLEAGKVICAGSGNGGLEKLRTDPSAIDVVFLDLNMPDLDGLAFMRAASEAGFNGNIVISSGETPAVLRSAETMGKMLGISVLGALRKPLKIDDVAALLERAVESGKPSTPAGANGLNGNEFELTPYYQPQYDVNSLKIHGLESLIRLTARDGRVHGPAQLFGSITEPAELTDVSLRIALKVLSDVSNWGHCPSLPTISINFDASVLEQPDVVRALQKAVVDFSIDPQRLCLEVTEKTLPKEPARLVEALTRLRMTGFKLSLDDYGMGASSFELLRLCPFSEIKVDRSIIEACTTDQVTRKFLHAVAGLARDLELVSVAEGVETEAELEEVRLAGMDRVQGFLFSRPLPGSAILSLAGQFSLEQER</sequence>
<dbReference type="EMBL" id="SMTL01000006">
    <property type="protein sequence ID" value="TDK31713.1"/>
    <property type="molecule type" value="Genomic_DNA"/>
</dbReference>
<dbReference type="Pfam" id="PF00072">
    <property type="entry name" value="Response_reg"/>
    <property type="match status" value="1"/>
</dbReference>
<dbReference type="InterPro" id="IPR001633">
    <property type="entry name" value="EAL_dom"/>
</dbReference>
<dbReference type="RefSeq" id="WP_133317714.1">
    <property type="nucleotide sequence ID" value="NZ_SMTL01000006.1"/>
</dbReference>
<feature type="modified residue" description="4-aspartylphosphate" evidence="1">
    <location>
        <position position="58"/>
    </location>
</feature>
<evidence type="ECO:0000259" key="2">
    <source>
        <dbReference type="PROSITE" id="PS50110"/>
    </source>
</evidence>
<dbReference type="Proteomes" id="UP000295238">
    <property type="component" value="Unassembled WGS sequence"/>
</dbReference>
<dbReference type="GO" id="GO:0000160">
    <property type="term" value="P:phosphorelay signal transduction system"/>
    <property type="evidence" value="ECO:0007669"/>
    <property type="project" value="InterPro"/>
</dbReference>
<dbReference type="InterPro" id="IPR011006">
    <property type="entry name" value="CheY-like_superfamily"/>
</dbReference>
<dbReference type="InterPro" id="IPR035919">
    <property type="entry name" value="EAL_sf"/>
</dbReference>
<dbReference type="GO" id="GO:0071111">
    <property type="term" value="F:cyclic-guanylate-specific phosphodiesterase activity"/>
    <property type="evidence" value="ECO:0007669"/>
    <property type="project" value="InterPro"/>
</dbReference>
<dbReference type="SMART" id="SM00052">
    <property type="entry name" value="EAL"/>
    <property type="match status" value="1"/>
</dbReference>
<feature type="domain" description="Response regulatory" evidence="2">
    <location>
        <begin position="6"/>
        <end position="128"/>
    </location>
</feature>
<dbReference type="AlphaFoldDB" id="A0A4R5UAT4"/>
<dbReference type="PROSITE" id="PS50883">
    <property type="entry name" value="EAL"/>
    <property type="match status" value="1"/>
</dbReference>
<proteinExistence type="predicted"/>
<evidence type="ECO:0000259" key="3">
    <source>
        <dbReference type="PROSITE" id="PS50883"/>
    </source>
</evidence>
<dbReference type="Gene3D" id="3.20.20.450">
    <property type="entry name" value="EAL domain"/>
    <property type="match status" value="1"/>
</dbReference>
<dbReference type="CDD" id="cd01948">
    <property type="entry name" value="EAL"/>
    <property type="match status" value="1"/>
</dbReference>
<dbReference type="SUPFAM" id="SSF141868">
    <property type="entry name" value="EAL domain-like"/>
    <property type="match status" value="1"/>
</dbReference>
<dbReference type="SMART" id="SM00448">
    <property type="entry name" value="REC"/>
    <property type="match status" value="1"/>
</dbReference>